<feature type="domain" description="GB1/RHD3-type G" evidence="6">
    <location>
        <begin position="311"/>
        <end position="631"/>
    </location>
</feature>
<dbReference type="Gene3D" id="1.20.58.420">
    <property type="entry name" value="AHSP"/>
    <property type="match status" value="1"/>
</dbReference>
<keyword evidence="8" id="KW-1185">Reference proteome</keyword>
<keyword evidence="2" id="KW-0378">Hydrolase</keyword>
<dbReference type="OrthoDB" id="7788754at2759"/>
<dbReference type="GO" id="GO:0003924">
    <property type="term" value="F:GTPase activity"/>
    <property type="evidence" value="ECO:0007669"/>
    <property type="project" value="InterPro"/>
</dbReference>
<dbReference type="InterPro" id="IPR015894">
    <property type="entry name" value="Guanylate-bd_N"/>
</dbReference>
<dbReference type="InterPro" id="IPR030386">
    <property type="entry name" value="G_GB1_RHD3_dom"/>
</dbReference>
<evidence type="ECO:0000256" key="2">
    <source>
        <dbReference type="ARBA" id="ARBA00022801"/>
    </source>
</evidence>
<keyword evidence="5" id="KW-1133">Transmembrane helix</keyword>
<dbReference type="InterPro" id="IPR027417">
    <property type="entry name" value="P-loop_NTPase"/>
</dbReference>
<dbReference type="Proteomes" id="UP000053237">
    <property type="component" value="Unassembled WGS sequence"/>
</dbReference>
<feature type="transmembrane region" description="Helical" evidence="5">
    <location>
        <begin position="815"/>
        <end position="836"/>
    </location>
</feature>
<dbReference type="InterPro" id="IPR036543">
    <property type="entry name" value="Guanylate-bd_C_sf"/>
</dbReference>
<dbReference type="Pfam" id="PF02263">
    <property type="entry name" value="GBP"/>
    <property type="match status" value="2"/>
</dbReference>
<dbReference type="PROSITE" id="PS51715">
    <property type="entry name" value="G_GB1_RHD3"/>
    <property type="match status" value="1"/>
</dbReference>
<dbReference type="AlphaFoldDB" id="A0A024GQE4"/>
<proteinExistence type="inferred from homology"/>
<comment type="caution">
    <text evidence="7">The sequence shown here is derived from an EMBL/GenBank/DDBJ whole genome shotgun (WGS) entry which is preliminary data.</text>
</comment>
<dbReference type="InParanoid" id="A0A024GQE4"/>
<reference evidence="7 8" key="1">
    <citation type="submission" date="2012-05" db="EMBL/GenBank/DDBJ databases">
        <title>Recombination and specialization in a pathogen metapopulation.</title>
        <authorList>
            <person name="Gardiner A."/>
            <person name="Kemen E."/>
            <person name="Schultz-Larsen T."/>
            <person name="MacLean D."/>
            <person name="Van Oosterhout C."/>
            <person name="Jones J.D.G."/>
        </authorList>
    </citation>
    <scope>NUCLEOTIDE SEQUENCE [LARGE SCALE GENOMIC DNA]</scope>
    <source>
        <strain evidence="7 8">Ac Nc2</strain>
    </source>
</reference>
<organism evidence="7 8">
    <name type="scientific">Albugo candida</name>
    <dbReference type="NCBI Taxonomy" id="65357"/>
    <lineage>
        <taxon>Eukaryota</taxon>
        <taxon>Sar</taxon>
        <taxon>Stramenopiles</taxon>
        <taxon>Oomycota</taxon>
        <taxon>Peronosporomycetes</taxon>
        <taxon>Albuginales</taxon>
        <taxon>Albuginaceae</taxon>
        <taxon>Albugo</taxon>
    </lineage>
</organism>
<protein>
    <recommendedName>
        <fullName evidence="6">GB1/RHD3-type G domain-containing protein</fullName>
    </recommendedName>
</protein>
<keyword evidence="1" id="KW-0547">Nucleotide-binding</keyword>
<accession>A0A024GQE4</accession>
<comment type="similarity">
    <text evidence="4">Belongs to the TRAFAC class dynamin-like GTPase superfamily. GB1/RHD3 GTPase family.</text>
</comment>
<keyword evidence="5" id="KW-0812">Transmembrane</keyword>
<dbReference type="Gene3D" id="3.40.50.300">
    <property type="entry name" value="P-loop containing nucleotide triphosphate hydrolases"/>
    <property type="match status" value="1"/>
</dbReference>
<evidence type="ECO:0000256" key="1">
    <source>
        <dbReference type="ARBA" id="ARBA00022741"/>
    </source>
</evidence>
<evidence type="ECO:0000256" key="4">
    <source>
        <dbReference type="PROSITE-ProRule" id="PRU01052"/>
    </source>
</evidence>
<keyword evidence="3" id="KW-0342">GTP-binding</keyword>
<name>A0A024GQE4_9STRA</name>
<evidence type="ECO:0000259" key="6">
    <source>
        <dbReference type="PROSITE" id="PS51715"/>
    </source>
</evidence>
<dbReference type="SUPFAM" id="SSF48340">
    <property type="entry name" value="Interferon-induced guanylate-binding protein 1 (GBP1), C-terminal domain"/>
    <property type="match status" value="1"/>
</dbReference>
<keyword evidence="5" id="KW-0472">Membrane</keyword>
<evidence type="ECO:0000256" key="3">
    <source>
        <dbReference type="ARBA" id="ARBA00023134"/>
    </source>
</evidence>
<sequence>MAHSNCKMQLCDCCCVLPNLESSIISLARGKHHQMPKLQYYANEHHGRNALFCLGTLMYGQKFLSTIILSEMGILSVQTPFVRRTTGNALIKTSKRLLTKVYEHHDSSVPKKNRLPTNLRENDIMTISNFNVVNTSSLLPTRSDATQCVNEIDALLYTLKANDIVEVQFNASWYPGMIMECNLDDSYSVMWWMDDNSQRFSRQLLNKQLRIPLFTLQNSRTSNTYIDHLWQLASDLAGYLFQKQSIINLIVSQITQTRGTLETMRMDPMQTNQSSQASPRSRQIVSINEDGTRFTLDEKALEEIFHQVPEDMKVAIYSVVGAFRTGKSFLLDLFLRYLRFGSDGPILSDTVNTKSDEWKKWIYSGVDSMKSGKSMLEGNSNFELTNGSKGFSWRAGRKRNTTGIWMWEQAFIRKTESGEDVAVFLVDTQGMFDSETSQMLTASIFGLSTLLSSYQIYNVDKRVQEDNMQHLALFSEYGRMALFGHDETNRNIQALDSRCLSIRKTHSNVSTNEENAATQPEDIKKKGSRPFQKLDFLVRDWQDFSRKQSLAEKRKDMVQYTNEILSIRTQKDLANTREQIFSCFETVTCFLLPHPGHEVTEPEYDGNVEAIDDRFLELVTVYLDDIFSPAKLAPKYVHGVPVTSRELLTFIRYYAALFRDSSIFPEAKTLLEATAEANNVNKREKAILKYKKEMESLVGLKSGYVPVAQLEKHHAVCSDGAMAVFDQGANMGRQSQIRAHRSTLAAELAKEYERFSSVNAERDPYKNLEFYLIPGAIAFALLAFRVGQDLFCYEHVGYDLPLYDCKHVSKTLTHLYWAIFIFMLLITFSTGQVMFARIKTILSLIKTASQAEGKAKSD</sequence>
<dbReference type="EMBL" id="CAIX01000247">
    <property type="protein sequence ID" value="CCI48781.1"/>
    <property type="molecule type" value="Genomic_DNA"/>
</dbReference>
<evidence type="ECO:0000313" key="7">
    <source>
        <dbReference type="EMBL" id="CCI48781.1"/>
    </source>
</evidence>
<evidence type="ECO:0000313" key="8">
    <source>
        <dbReference type="Proteomes" id="UP000053237"/>
    </source>
</evidence>
<gene>
    <name evidence="7" type="ORF">BN9_099800</name>
</gene>
<dbReference type="GO" id="GO:0005525">
    <property type="term" value="F:GTP binding"/>
    <property type="evidence" value="ECO:0007669"/>
    <property type="project" value="UniProtKB-KW"/>
</dbReference>
<dbReference type="PANTHER" id="PTHR10751">
    <property type="entry name" value="GUANYLATE BINDING PROTEIN"/>
    <property type="match status" value="1"/>
</dbReference>
<dbReference type="SUPFAM" id="SSF52540">
    <property type="entry name" value="P-loop containing nucleoside triphosphate hydrolases"/>
    <property type="match status" value="1"/>
</dbReference>
<evidence type="ECO:0000256" key="5">
    <source>
        <dbReference type="SAM" id="Phobius"/>
    </source>
</evidence>